<dbReference type="VEuPathDB" id="FungiDB:TREMEDRAFT_59403"/>
<evidence type="ECO:0000313" key="2">
    <source>
        <dbReference type="EMBL" id="RXK34870.1"/>
    </source>
</evidence>
<protein>
    <submittedName>
        <fullName evidence="2">Uncharacterized protein</fullName>
    </submittedName>
</protein>
<keyword evidence="3" id="KW-1185">Reference proteome</keyword>
<organism evidence="2 3">
    <name type="scientific">Tremella mesenterica</name>
    <name type="common">Jelly fungus</name>
    <dbReference type="NCBI Taxonomy" id="5217"/>
    <lineage>
        <taxon>Eukaryota</taxon>
        <taxon>Fungi</taxon>
        <taxon>Dikarya</taxon>
        <taxon>Basidiomycota</taxon>
        <taxon>Agaricomycotina</taxon>
        <taxon>Tremellomycetes</taxon>
        <taxon>Tremellales</taxon>
        <taxon>Tremellaceae</taxon>
        <taxon>Tremella</taxon>
    </lineage>
</organism>
<name>A0A4V1M2X3_TREME</name>
<comment type="caution">
    <text evidence="2">The sequence shown here is derived from an EMBL/GenBank/DDBJ whole genome shotgun (WGS) entry which is preliminary data.</text>
</comment>
<feature type="compositionally biased region" description="Basic residues" evidence="1">
    <location>
        <begin position="137"/>
        <end position="147"/>
    </location>
</feature>
<reference evidence="2 3" key="1">
    <citation type="submission" date="2016-06" db="EMBL/GenBank/DDBJ databases">
        <title>Evolution of pathogenesis and genome organization in the Tremellales.</title>
        <authorList>
            <person name="Cuomo C."/>
            <person name="Litvintseva A."/>
            <person name="Heitman J."/>
            <person name="Chen Y."/>
            <person name="Sun S."/>
            <person name="Springer D."/>
            <person name="Dromer F."/>
            <person name="Young S."/>
            <person name="Zeng Q."/>
            <person name="Chapman S."/>
            <person name="Gujja S."/>
            <person name="Saif S."/>
            <person name="Birren B."/>
        </authorList>
    </citation>
    <scope>NUCLEOTIDE SEQUENCE [LARGE SCALE GENOMIC DNA]</scope>
    <source>
        <strain evidence="2 3">ATCC 28783</strain>
    </source>
</reference>
<dbReference type="AlphaFoldDB" id="A0A4V1M2X3"/>
<proteinExistence type="predicted"/>
<feature type="compositionally biased region" description="Polar residues" evidence="1">
    <location>
        <begin position="150"/>
        <end position="161"/>
    </location>
</feature>
<accession>A0A4V1M2X3</accession>
<dbReference type="EMBL" id="SDIL01000179">
    <property type="protein sequence ID" value="RXK34870.1"/>
    <property type="molecule type" value="Genomic_DNA"/>
</dbReference>
<evidence type="ECO:0000313" key="3">
    <source>
        <dbReference type="Proteomes" id="UP000289152"/>
    </source>
</evidence>
<gene>
    <name evidence="2" type="ORF">M231_07888</name>
</gene>
<feature type="region of interest" description="Disordered" evidence="1">
    <location>
        <begin position="42"/>
        <end position="85"/>
    </location>
</feature>
<feature type="compositionally biased region" description="Acidic residues" evidence="1">
    <location>
        <begin position="109"/>
        <end position="118"/>
    </location>
</feature>
<feature type="region of interest" description="Disordered" evidence="1">
    <location>
        <begin position="109"/>
        <end position="169"/>
    </location>
</feature>
<dbReference type="Proteomes" id="UP000289152">
    <property type="component" value="Unassembled WGS sequence"/>
</dbReference>
<evidence type="ECO:0000256" key="1">
    <source>
        <dbReference type="SAM" id="MobiDB-lite"/>
    </source>
</evidence>
<sequence>MFNAVLKWIGSELKTPMDDQSRPSKLSQLDLPGLEECFRKHQQQCRDHETAANTYGSAIVSMAEKSTSGKPGSNEEPFKSTSDKPTGIAELSKLLDNLLSLLEDPTDALELGADDDTPPTEAPENPEGGSGTEIGKKNKKKKKKKKNGDKTTTQGTSSESGVNARYRQDTATTLVNDDLVDQGHVKDSHISLADSTERLSGIPYVSSPMSSTATLV</sequence>
<dbReference type="InParanoid" id="A0A4V1M2X3"/>